<organism evidence="1 2">
    <name type="scientific">Verrucomicrobia subdivision 6 bacterium BACL9 MAG-120507-bin52</name>
    <dbReference type="NCBI Taxonomy" id="1655590"/>
    <lineage>
        <taxon>Bacteria</taxon>
        <taxon>Pseudomonadati</taxon>
        <taxon>Verrucomicrobiota</taxon>
        <taxon>Verrucomicrobiia</taxon>
        <taxon>Verrucomicrobiales</taxon>
        <taxon>Verrucomicrobia subdivision 6</taxon>
    </lineage>
</organism>
<name>A0A0R2RIV4_9BACT</name>
<evidence type="ECO:0000313" key="2">
    <source>
        <dbReference type="Proteomes" id="UP000051269"/>
    </source>
</evidence>
<proteinExistence type="predicted"/>
<sequence>MHELDPDVFAVGLFEERDDFAQGAGAAAAERARIENGIQVGLGETEGGEGEVGIFFRGKTQRIEVGEGMAEGAVGEEEIVDAGLGKDVAKIGGWPAVG</sequence>
<accession>A0A0R2RIV4</accession>
<evidence type="ECO:0000313" key="1">
    <source>
        <dbReference type="EMBL" id="KRO62305.1"/>
    </source>
</evidence>
<reference evidence="1 2" key="1">
    <citation type="submission" date="2015-10" db="EMBL/GenBank/DDBJ databases">
        <title>Metagenome-Assembled Genomes uncover a global brackish microbiome.</title>
        <authorList>
            <person name="Hugerth L.W."/>
            <person name="Larsson J."/>
            <person name="Alneberg J."/>
            <person name="Lindh M.V."/>
            <person name="Legrand C."/>
            <person name="Pinhassi J."/>
            <person name="Andersson A.F."/>
        </authorList>
    </citation>
    <scope>NUCLEOTIDE SEQUENCE [LARGE SCALE GENOMIC DNA]</scope>
    <source>
        <strain evidence="1">BACL18 MAG-120507-bin52</strain>
    </source>
</reference>
<comment type="caution">
    <text evidence="1">The sequence shown here is derived from an EMBL/GenBank/DDBJ whole genome shotgun (WGS) entry which is preliminary data.</text>
</comment>
<dbReference type="AlphaFoldDB" id="A0A0R2RIV4"/>
<gene>
    <name evidence="1" type="ORF">ABR82_00820</name>
</gene>
<dbReference type="EMBL" id="LIBO01000098">
    <property type="protein sequence ID" value="KRO62305.1"/>
    <property type="molecule type" value="Genomic_DNA"/>
</dbReference>
<dbReference type="Proteomes" id="UP000051269">
    <property type="component" value="Unassembled WGS sequence"/>
</dbReference>
<dbReference type="AntiFam" id="ANF00134">
    <property type="entry name" value="Shadow ORF (opposite odhA)"/>
</dbReference>
<protein>
    <submittedName>
        <fullName evidence="1">Uncharacterized protein</fullName>
    </submittedName>
</protein>